<feature type="transmembrane region" description="Helical" evidence="2">
    <location>
        <begin position="343"/>
        <end position="376"/>
    </location>
</feature>
<feature type="transmembrane region" description="Helical" evidence="2">
    <location>
        <begin position="146"/>
        <end position="168"/>
    </location>
</feature>
<dbReference type="OrthoDB" id="2195223at2"/>
<evidence type="ECO:0008006" key="8">
    <source>
        <dbReference type="Google" id="ProtNLM"/>
    </source>
</evidence>
<accession>R2XSZ8</accession>
<reference evidence="5 7" key="2">
    <citation type="submission" date="2013-03" db="EMBL/GenBank/DDBJ databases">
        <title>The Genome Sequence of Enterococcus gilvus ATCC BAA-350 (PacBio/Illumina hybrid assembly).</title>
        <authorList>
            <consortium name="The Broad Institute Genomics Platform"/>
            <consortium name="The Broad Institute Genome Sequencing Center for Infectious Disease"/>
            <person name="Earl A."/>
            <person name="Russ C."/>
            <person name="Gilmore M."/>
            <person name="Surin D."/>
            <person name="Walker B."/>
            <person name="Young S."/>
            <person name="Zeng Q."/>
            <person name="Gargeya S."/>
            <person name="Fitzgerald M."/>
            <person name="Haas B."/>
            <person name="Abouelleil A."/>
            <person name="Allen A.W."/>
            <person name="Alvarado L."/>
            <person name="Arachchi H.M."/>
            <person name="Berlin A.M."/>
            <person name="Chapman S.B."/>
            <person name="Gainer-Dewar J."/>
            <person name="Goldberg J."/>
            <person name="Griggs A."/>
            <person name="Gujja S."/>
            <person name="Hansen M."/>
            <person name="Howarth C."/>
            <person name="Imamovic A."/>
            <person name="Ireland A."/>
            <person name="Larimer J."/>
            <person name="McCowan C."/>
            <person name="Murphy C."/>
            <person name="Pearson M."/>
            <person name="Poon T.W."/>
            <person name="Priest M."/>
            <person name="Roberts A."/>
            <person name="Saif S."/>
            <person name="Shea T."/>
            <person name="Sisk P."/>
            <person name="Sykes S."/>
            <person name="Wortman J."/>
            <person name="Nusbaum C."/>
            <person name="Birren B."/>
        </authorList>
    </citation>
    <scope>NUCLEOTIDE SEQUENCE [LARGE SCALE GENOMIC DNA]</scope>
    <source>
        <strain evidence="5 7">ATCC BAA-350</strain>
    </source>
</reference>
<feature type="chain" id="PRO_5004357106" description="Conjugative transposon protein" evidence="3">
    <location>
        <begin position="27"/>
        <end position="810"/>
    </location>
</feature>
<reference evidence="4 6" key="1">
    <citation type="submission" date="2013-02" db="EMBL/GenBank/DDBJ databases">
        <title>The Genome Sequence of Enterococcus gilvus ATCC BAA-350.</title>
        <authorList>
            <consortium name="The Broad Institute Genome Sequencing Platform"/>
            <consortium name="The Broad Institute Genome Sequencing Center for Infectious Disease"/>
            <person name="Earl A.M."/>
            <person name="Gilmore M.S."/>
            <person name="Lebreton F."/>
            <person name="Walker B."/>
            <person name="Young S.K."/>
            <person name="Zeng Q."/>
            <person name="Gargeya S."/>
            <person name="Fitzgerald M."/>
            <person name="Haas B."/>
            <person name="Abouelleil A."/>
            <person name="Alvarado L."/>
            <person name="Arachchi H.M."/>
            <person name="Berlin A.M."/>
            <person name="Chapman S.B."/>
            <person name="Dewar J."/>
            <person name="Goldberg J."/>
            <person name="Griggs A."/>
            <person name="Gujja S."/>
            <person name="Hansen M."/>
            <person name="Howarth C."/>
            <person name="Imamovic A."/>
            <person name="Larimer J."/>
            <person name="McCowan C."/>
            <person name="Murphy C."/>
            <person name="Neiman D."/>
            <person name="Pearson M."/>
            <person name="Priest M."/>
            <person name="Roberts A."/>
            <person name="Saif S."/>
            <person name="Shea T."/>
            <person name="Sisk P."/>
            <person name="Sykes S."/>
            <person name="Wortman J."/>
            <person name="Nusbaum C."/>
            <person name="Birren B."/>
        </authorList>
    </citation>
    <scope>NUCLEOTIDE SEQUENCE [LARGE SCALE GENOMIC DNA]</scope>
    <source>
        <strain evidence="4 6">ATCC BAA-350</strain>
    </source>
</reference>
<feature type="compositionally biased region" description="Low complexity" evidence="1">
    <location>
        <begin position="751"/>
        <end position="763"/>
    </location>
</feature>
<feature type="transmembrane region" description="Helical" evidence="2">
    <location>
        <begin position="397"/>
        <end position="417"/>
    </location>
</feature>
<feature type="compositionally biased region" description="Polar residues" evidence="1">
    <location>
        <begin position="653"/>
        <end position="684"/>
    </location>
</feature>
<evidence type="ECO:0000256" key="1">
    <source>
        <dbReference type="SAM" id="MobiDB-lite"/>
    </source>
</evidence>
<organism evidence="4 6">
    <name type="scientific">Enterococcus gilvus ATCC BAA-350</name>
    <dbReference type="NCBI Taxonomy" id="1158614"/>
    <lineage>
        <taxon>Bacteria</taxon>
        <taxon>Bacillati</taxon>
        <taxon>Bacillota</taxon>
        <taxon>Bacilli</taxon>
        <taxon>Lactobacillales</taxon>
        <taxon>Enterococcaceae</taxon>
        <taxon>Enterococcus</taxon>
    </lineage>
</organism>
<evidence type="ECO:0000256" key="3">
    <source>
        <dbReference type="SAM" id="SignalP"/>
    </source>
</evidence>
<sequence>MKRKSVIASLLLLFFCVFLGTLSVHADVDGQINRIDNSSTTDDDMKSDTKTKDTVKESSPTTDPATLYDRYKNNSFELMTKEQKGLNPFKKTAGKITGVLKNFFWSWTKIQGQLNTAMVKIMFDMDIITPIKAQMIRFTSMLAKNMLSIAGTIGIGFISMVMAIKFFGEQRFKRAIGVFCMTILIFTGLVVLKDGQSSNSMVNTLFSIDKAVETQIVNVNPVLKDRPNTASDNVNTNLKSAGDTLASKIFYTNVYEPYLLLNYGKTNPDKISAKKAQYSGKDYDRINILLDNDAGTELGDKIQDKVTDYEADKLKNRTVSYTHNLDNAFFALFYALVNTIQTIVLFALCFIRIIFAVMQLFLLPILPILLIVGLFMTTMNPFKNFGKAFGMTIFMKAMAGFACILVTSFLSIGFQLAGDVDNIWAKLLTILVYLLAPLGIYYFRTFLGSMFTGQMTLQNAVGFATRPFSTQKMMRENAKDRKRQNKQTAKDEKEKRKKQKEAERKKALDAGNRDIRLKQPKEMKERKESAIRRDLKPKPAHTAPNKREQLQKNLESLHHQSKNNEAKEATEIANRRERKTLDRDAQKTGEAMAKANKQMKEKQQTTAPNAPHSEVKNSNNHSGRSTKRTQPATRSTANDVSNTAKRRAALSGRGNSSGTPIKSKQSPDNGQHQVTPSVNTVLKSSKNHARRSTTRGQQAAGASVKRRAVNGQKQPIESVNRATMTSKTPRNVSSNGGAIKRRSPHVQQKMRTVQEVTQRQVTTKANNQKNASNGSKETISPQKNVTRTLKRQAPIKGTPVTKKAKIRRKR</sequence>
<dbReference type="GO" id="GO:0016567">
    <property type="term" value="P:protein ubiquitination"/>
    <property type="evidence" value="ECO:0007669"/>
    <property type="project" value="TreeGrafter"/>
</dbReference>
<evidence type="ECO:0000313" key="7">
    <source>
        <dbReference type="Proteomes" id="UP000014160"/>
    </source>
</evidence>
<protein>
    <recommendedName>
        <fullName evidence="8">Conjugative transposon protein</fullName>
    </recommendedName>
</protein>
<dbReference type="EMBL" id="AJDQ01000017">
    <property type="protein sequence ID" value="EOI53102.1"/>
    <property type="molecule type" value="Genomic_DNA"/>
</dbReference>
<feature type="transmembrane region" description="Helical" evidence="2">
    <location>
        <begin position="175"/>
        <end position="192"/>
    </location>
</feature>
<dbReference type="PATRIC" id="fig|1158614.3.peg.4001"/>
<feature type="signal peptide" evidence="3">
    <location>
        <begin position="1"/>
        <end position="26"/>
    </location>
</feature>
<feature type="compositionally biased region" description="Polar residues" evidence="1">
    <location>
        <begin position="616"/>
        <end position="643"/>
    </location>
</feature>
<dbReference type="GO" id="GO:0032436">
    <property type="term" value="P:positive regulation of proteasomal ubiquitin-dependent protein catabolic process"/>
    <property type="evidence" value="ECO:0007669"/>
    <property type="project" value="TreeGrafter"/>
</dbReference>
<dbReference type="EMBL" id="ASWH01000003">
    <property type="protein sequence ID" value="EOW78421.1"/>
    <property type="molecule type" value="Genomic_DNA"/>
</dbReference>
<feature type="compositionally biased region" description="Polar residues" evidence="1">
    <location>
        <begin position="764"/>
        <end position="787"/>
    </location>
</feature>
<keyword evidence="2" id="KW-0472">Membrane</keyword>
<dbReference type="PANTHER" id="PTHR13374:SF3">
    <property type="entry name" value="DET1 HOMOLOG"/>
    <property type="match status" value="1"/>
</dbReference>
<dbReference type="eggNOG" id="COG3064">
    <property type="taxonomic scope" value="Bacteria"/>
</dbReference>
<dbReference type="Proteomes" id="UP000014160">
    <property type="component" value="Unassembled WGS sequence"/>
</dbReference>
<dbReference type="GO" id="GO:1990756">
    <property type="term" value="F:ubiquitin-like ligase-substrate adaptor activity"/>
    <property type="evidence" value="ECO:0007669"/>
    <property type="project" value="TreeGrafter"/>
</dbReference>
<dbReference type="PANTHER" id="PTHR13374">
    <property type="entry name" value="DET1 HOMOLOG DE-ETIOLATED-1 HOMOLOG"/>
    <property type="match status" value="1"/>
</dbReference>
<keyword evidence="3" id="KW-0732">Signal</keyword>
<dbReference type="HOGENOM" id="CLU_018672_0_0_9"/>
<keyword evidence="2" id="KW-0812">Transmembrane</keyword>
<feature type="compositionally biased region" description="Polar residues" evidence="1">
    <location>
        <begin position="711"/>
        <end position="736"/>
    </location>
</feature>
<gene>
    <name evidence="5" type="ORF">I592_04014</name>
    <name evidence="4" type="ORF">UKC_04010</name>
</gene>
<evidence type="ECO:0000313" key="5">
    <source>
        <dbReference type="EMBL" id="EOW78421.1"/>
    </source>
</evidence>
<dbReference type="InterPro" id="IPR019138">
    <property type="entry name" value="De-etiolated_protein_1_Det1"/>
</dbReference>
<feature type="region of interest" description="Disordered" evidence="1">
    <location>
        <begin position="473"/>
        <end position="810"/>
    </location>
</feature>
<evidence type="ECO:0000313" key="6">
    <source>
        <dbReference type="Proteomes" id="UP000013750"/>
    </source>
</evidence>
<dbReference type="AlphaFoldDB" id="R2XSZ8"/>
<feature type="transmembrane region" description="Helical" evidence="2">
    <location>
        <begin position="423"/>
        <end position="443"/>
    </location>
</feature>
<keyword evidence="7" id="KW-1185">Reference proteome</keyword>
<dbReference type="RefSeq" id="WP_010782328.1">
    <property type="nucleotide sequence ID" value="NZ_ASWH01000003.1"/>
</dbReference>
<evidence type="ECO:0000313" key="4">
    <source>
        <dbReference type="EMBL" id="EOI53102.1"/>
    </source>
</evidence>
<feature type="compositionally biased region" description="Basic and acidic residues" evidence="1">
    <location>
        <begin position="545"/>
        <end position="587"/>
    </location>
</feature>
<feature type="compositionally biased region" description="Basic and acidic residues" evidence="1">
    <location>
        <begin position="43"/>
        <end position="56"/>
    </location>
</feature>
<feature type="compositionally biased region" description="Basic and acidic residues" evidence="1">
    <location>
        <begin position="488"/>
        <end position="537"/>
    </location>
</feature>
<keyword evidence="2" id="KW-1133">Transmembrane helix</keyword>
<name>R2XSZ8_9ENTE</name>
<proteinExistence type="predicted"/>
<feature type="region of interest" description="Disordered" evidence="1">
    <location>
        <begin position="35"/>
        <end position="62"/>
    </location>
</feature>
<dbReference type="Proteomes" id="UP000013750">
    <property type="component" value="Unassembled WGS sequence"/>
</dbReference>
<dbReference type="GO" id="GO:0031461">
    <property type="term" value="C:cullin-RING ubiquitin ligase complex"/>
    <property type="evidence" value="ECO:0007669"/>
    <property type="project" value="TreeGrafter"/>
</dbReference>
<dbReference type="GO" id="GO:0031625">
    <property type="term" value="F:ubiquitin protein ligase binding"/>
    <property type="evidence" value="ECO:0007669"/>
    <property type="project" value="TreeGrafter"/>
</dbReference>
<evidence type="ECO:0000256" key="2">
    <source>
        <dbReference type="SAM" id="Phobius"/>
    </source>
</evidence>
<comment type="caution">
    <text evidence="4">The sequence shown here is derived from an EMBL/GenBank/DDBJ whole genome shotgun (WGS) entry which is preliminary data.</text>
</comment>